<dbReference type="SUPFAM" id="SSF55681">
    <property type="entry name" value="Class II aaRS and biotin synthetases"/>
    <property type="match status" value="1"/>
</dbReference>
<protein>
    <recommendedName>
        <fullName evidence="6">Bifunctional ligase/repressor BirA</fullName>
    </recommendedName>
    <alternativeName>
        <fullName evidence="6">Biotin--[acetyl-CoA-carboxylase] ligase</fullName>
        <ecNumber evidence="6">6.3.4.15</ecNumber>
    </alternativeName>
    <alternativeName>
        <fullName evidence="6">Biotin--protein ligase</fullName>
    </alternativeName>
    <alternativeName>
        <fullName evidence="6">Biotin-[acetyl-CoA carboxylase] synthetase</fullName>
    </alternativeName>
</protein>
<feature type="DNA-binding region" description="H-T-H motif" evidence="6">
    <location>
        <begin position="25"/>
        <end position="44"/>
    </location>
</feature>
<dbReference type="SUPFAM" id="SSF46785">
    <property type="entry name" value="Winged helix' DNA-binding domain"/>
    <property type="match status" value="1"/>
</dbReference>
<dbReference type="PANTHER" id="PTHR12835">
    <property type="entry name" value="BIOTIN PROTEIN LIGASE"/>
    <property type="match status" value="1"/>
</dbReference>
<dbReference type="GO" id="GO:0005524">
    <property type="term" value="F:ATP binding"/>
    <property type="evidence" value="ECO:0007669"/>
    <property type="project" value="UniProtKB-UniRule"/>
</dbReference>
<dbReference type="AlphaFoldDB" id="A0A832A4Y6"/>
<dbReference type="HAMAP" id="MF_00978">
    <property type="entry name" value="Bifunct_BirA"/>
    <property type="match status" value="1"/>
</dbReference>
<dbReference type="InterPro" id="IPR003142">
    <property type="entry name" value="BPL_C"/>
</dbReference>
<dbReference type="Gene3D" id="3.30.930.10">
    <property type="entry name" value="Bira Bifunctional Protein, Domain 2"/>
    <property type="match status" value="1"/>
</dbReference>
<dbReference type="InterPro" id="IPR036390">
    <property type="entry name" value="WH_DNA-bd_sf"/>
</dbReference>
<dbReference type="InterPro" id="IPR036388">
    <property type="entry name" value="WH-like_DNA-bd_sf"/>
</dbReference>
<feature type="binding site" evidence="6">
    <location>
        <begin position="124"/>
        <end position="126"/>
    </location>
    <ligand>
        <name>biotin</name>
        <dbReference type="ChEBI" id="CHEBI:57586"/>
    </ligand>
</feature>
<sequence>MTERPETLLAVLAELKRRRGEAVSGNELAASLGISRTAVWKHIRTLRSRGYLIESLPKKGYRLTALSRTLRPEEVLPLLQTRFLGRSYDYHESIGSTNDRAMDLARHGAPHGTTVVAEEQTAGRGRLRRPWHSAKGMGLYFSMILRPDMPPRHGPESTLVTALALARCLRAQWALDARIKWPNDVLISGKKVAGILTEMQSDPDRIQFLVVGVGVNVLHREEDLPADALYPATSVALEWERVRKEADAPWDISRAHVLAAFLNTMEELYERYVEKGLASLRDDLKNLSAVLGRWVCIQAAERTLEGTARDLTDRGGLVVETPDGRRETVWVGDILHLRHAQAAQE</sequence>
<keyword evidence="2 6" id="KW-0547">Nucleotide-binding</keyword>
<feature type="binding site" evidence="6">
    <location>
        <position position="191"/>
    </location>
    <ligand>
        <name>biotin</name>
        <dbReference type="ChEBI" id="CHEBI:57586"/>
    </ligand>
</feature>
<dbReference type="GO" id="GO:0005737">
    <property type="term" value="C:cytoplasm"/>
    <property type="evidence" value="ECO:0007669"/>
    <property type="project" value="TreeGrafter"/>
</dbReference>
<dbReference type="CDD" id="cd16442">
    <property type="entry name" value="BPL"/>
    <property type="match status" value="1"/>
</dbReference>
<dbReference type="GO" id="GO:0003677">
    <property type="term" value="F:DNA binding"/>
    <property type="evidence" value="ECO:0007669"/>
    <property type="project" value="UniProtKB-UniRule"/>
</dbReference>
<dbReference type="Gene3D" id="2.30.30.100">
    <property type="match status" value="1"/>
</dbReference>
<dbReference type="Pfam" id="PF08279">
    <property type="entry name" value="HTH_11"/>
    <property type="match status" value="1"/>
</dbReference>
<comment type="catalytic activity">
    <reaction evidence="5 6">
        <text>biotin + L-lysyl-[protein] + ATP = N(6)-biotinyl-L-lysyl-[protein] + AMP + diphosphate + H(+)</text>
        <dbReference type="Rhea" id="RHEA:11756"/>
        <dbReference type="Rhea" id="RHEA-COMP:9752"/>
        <dbReference type="Rhea" id="RHEA-COMP:10505"/>
        <dbReference type="ChEBI" id="CHEBI:15378"/>
        <dbReference type="ChEBI" id="CHEBI:29969"/>
        <dbReference type="ChEBI" id="CHEBI:30616"/>
        <dbReference type="ChEBI" id="CHEBI:33019"/>
        <dbReference type="ChEBI" id="CHEBI:57586"/>
        <dbReference type="ChEBI" id="CHEBI:83144"/>
        <dbReference type="ChEBI" id="CHEBI:456215"/>
        <dbReference type="EC" id="6.3.4.15"/>
    </reaction>
</comment>
<proteinExistence type="inferred from homology"/>
<evidence type="ECO:0000256" key="2">
    <source>
        <dbReference type="ARBA" id="ARBA00022741"/>
    </source>
</evidence>
<dbReference type="InterPro" id="IPR045864">
    <property type="entry name" value="aa-tRNA-synth_II/BPL/LPL"/>
</dbReference>
<dbReference type="InterPro" id="IPR008988">
    <property type="entry name" value="Transcriptional_repressor_C"/>
</dbReference>
<organism evidence="8">
    <name type="scientific">Desulfacinum infernum</name>
    <dbReference type="NCBI Taxonomy" id="35837"/>
    <lineage>
        <taxon>Bacteria</taxon>
        <taxon>Pseudomonadati</taxon>
        <taxon>Thermodesulfobacteriota</taxon>
        <taxon>Syntrophobacteria</taxon>
        <taxon>Syntrophobacterales</taxon>
        <taxon>Syntrophobacteraceae</taxon>
        <taxon>Desulfacinum</taxon>
    </lineage>
</organism>
<dbReference type="GO" id="GO:0004077">
    <property type="term" value="F:biotin--[biotin carboxyl-carrier protein] ligase activity"/>
    <property type="evidence" value="ECO:0007669"/>
    <property type="project" value="UniProtKB-UniRule"/>
</dbReference>
<dbReference type="InterPro" id="IPR030855">
    <property type="entry name" value="Bifunct_BirA"/>
</dbReference>
<name>A0A832A4Y6_9BACT</name>
<dbReference type="PANTHER" id="PTHR12835:SF5">
    <property type="entry name" value="BIOTIN--PROTEIN LIGASE"/>
    <property type="match status" value="1"/>
</dbReference>
<dbReference type="InterPro" id="IPR004408">
    <property type="entry name" value="Biotin_CoA_COase_ligase"/>
</dbReference>
<keyword evidence="6" id="KW-0805">Transcription regulation</keyword>
<evidence type="ECO:0000256" key="1">
    <source>
        <dbReference type="ARBA" id="ARBA00022598"/>
    </source>
</evidence>
<evidence type="ECO:0000256" key="4">
    <source>
        <dbReference type="ARBA" id="ARBA00023267"/>
    </source>
</evidence>
<accession>A0A832A4Y6</accession>
<evidence type="ECO:0000256" key="5">
    <source>
        <dbReference type="ARBA" id="ARBA00047846"/>
    </source>
</evidence>
<feature type="domain" description="BPL/LPL catalytic" evidence="7">
    <location>
        <begin position="73"/>
        <end position="273"/>
    </location>
</feature>
<evidence type="ECO:0000313" key="8">
    <source>
        <dbReference type="EMBL" id="HFK97692.1"/>
    </source>
</evidence>
<evidence type="ECO:0000256" key="3">
    <source>
        <dbReference type="ARBA" id="ARBA00022840"/>
    </source>
</evidence>
<comment type="caution">
    <text evidence="8">The sequence shown here is derived from an EMBL/GenBank/DDBJ whole genome shotgun (WGS) entry which is preliminary data.</text>
</comment>
<keyword evidence="1 6" id="KW-0436">Ligase</keyword>
<dbReference type="EMBL" id="DSTK01000032">
    <property type="protein sequence ID" value="HFK97692.1"/>
    <property type="molecule type" value="Genomic_DNA"/>
</dbReference>
<dbReference type="GO" id="GO:0006355">
    <property type="term" value="P:regulation of DNA-templated transcription"/>
    <property type="evidence" value="ECO:0007669"/>
    <property type="project" value="UniProtKB-UniRule"/>
</dbReference>
<dbReference type="Gene3D" id="1.10.10.10">
    <property type="entry name" value="Winged helix-like DNA-binding domain superfamily/Winged helix DNA-binding domain"/>
    <property type="match status" value="1"/>
</dbReference>
<dbReference type="InterPro" id="IPR004143">
    <property type="entry name" value="BPL_LPL_catalytic"/>
</dbReference>
<keyword evidence="6" id="KW-0678">Repressor</keyword>
<evidence type="ECO:0000256" key="6">
    <source>
        <dbReference type="HAMAP-Rule" id="MF_00978"/>
    </source>
</evidence>
<dbReference type="EC" id="6.3.4.15" evidence="6"/>
<dbReference type="Pfam" id="PF03099">
    <property type="entry name" value="BPL_LplA_LipB"/>
    <property type="match status" value="1"/>
</dbReference>
<dbReference type="SUPFAM" id="SSF50037">
    <property type="entry name" value="C-terminal domain of transcriptional repressors"/>
    <property type="match status" value="1"/>
</dbReference>
<keyword evidence="3 6" id="KW-0067">ATP-binding</keyword>
<evidence type="ECO:0000259" key="7">
    <source>
        <dbReference type="PROSITE" id="PS51733"/>
    </source>
</evidence>
<keyword evidence="4 6" id="KW-0092">Biotin</keyword>
<feature type="binding site" evidence="6">
    <location>
        <position position="120"/>
    </location>
    <ligand>
        <name>biotin</name>
        <dbReference type="ChEBI" id="CHEBI:57586"/>
    </ligand>
</feature>
<comment type="function">
    <text evidence="6">Acts both as a biotin--[acetyl-CoA-carboxylase] ligase and a repressor.</text>
</comment>
<dbReference type="PROSITE" id="PS51733">
    <property type="entry name" value="BPL_LPL_CATALYTIC"/>
    <property type="match status" value="1"/>
</dbReference>
<reference evidence="8" key="1">
    <citation type="journal article" date="2020" name="mSystems">
        <title>Genome- and Community-Level Interaction Insights into Carbon Utilization and Element Cycling Functions of Hydrothermarchaeota in Hydrothermal Sediment.</title>
        <authorList>
            <person name="Zhou Z."/>
            <person name="Liu Y."/>
            <person name="Xu W."/>
            <person name="Pan J."/>
            <person name="Luo Z.H."/>
            <person name="Li M."/>
        </authorList>
    </citation>
    <scope>NUCLEOTIDE SEQUENCE [LARGE SCALE GENOMIC DNA]</scope>
    <source>
        <strain evidence="8">SpSt-456</strain>
    </source>
</reference>
<dbReference type="Pfam" id="PF02237">
    <property type="entry name" value="BPL_C"/>
    <property type="match status" value="1"/>
</dbReference>
<gene>
    <name evidence="6" type="primary">birA</name>
    <name evidence="8" type="ORF">ENS06_10285</name>
</gene>
<feature type="binding site" evidence="6">
    <location>
        <begin position="96"/>
        <end position="98"/>
    </location>
    <ligand>
        <name>biotin</name>
        <dbReference type="ChEBI" id="CHEBI:57586"/>
    </ligand>
</feature>
<keyword evidence="6" id="KW-0238">DNA-binding</keyword>
<comment type="similarity">
    <text evidence="6">Belongs to the biotin--protein ligase family.</text>
</comment>
<dbReference type="NCBIfam" id="TIGR00121">
    <property type="entry name" value="birA_ligase"/>
    <property type="match status" value="1"/>
</dbReference>
<dbReference type="InterPro" id="IPR013196">
    <property type="entry name" value="HTH_11"/>
</dbReference>
<keyword evidence="6" id="KW-0804">Transcription</keyword>